<dbReference type="InterPro" id="IPR002156">
    <property type="entry name" value="RNaseH_domain"/>
</dbReference>
<dbReference type="EMBL" id="JABFAF010000001">
    <property type="protein sequence ID" value="MBA0848181.1"/>
    <property type="molecule type" value="Genomic_DNA"/>
</dbReference>
<evidence type="ECO:0000259" key="1">
    <source>
        <dbReference type="Pfam" id="PF13456"/>
    </source>
</evidence>
<dbReference type="OrthoDB" id="982759at2759"/>
<dbReference type="GO" id="GO:0004523">
    <property type="term" value="F:RNA-DNA hybrid ribonuclease activity"/>
    <property type="evidence" value="ECO:0007669"/>
    <property type="project" value="InterPro"/>
</dbReference>
<reference evidence="2 3" key="1">
    <citation type="journal article" date="2019" name="Genome Biol. Evol.">
        <title>Insights into the evolution of the New World diploid cottons (Gossypium, subgenus Houzingenia) based on genome sequencing.</title>
        <authorList>
            <person name="Grover C.E."/>
            <person name="Arick M.A. 2nd"/>
            <person name="Thrash A."/>
            <person name="Conover J.L."/>
            <person name="Sanders W.S."/>
            <person name="Peterson D.G."/>
            <person name="Frelichowski J.E."/>
            <person name="Scheffler J.A."/>
            <person name="Scheffler B.E."/>
            <person name="Wendel J.F."/>
        </authorList>
    </citation>
    <scope>NUCLEOTIDE SEQUENCE [LARGE SCALE GENOMIC DNA]</scope>
    <source>
        <strain evidence="2">1</strain>
        <tissue evidence="2">Leaf</tissue>
    </source>
</reference>
<dbReference type="AlphaFoldDB" id="A0A7J9KP61"/>
<comment type="caution">
    <text evidence="2">The sequence shown here is derived from an EMBL/GenBank/DDBJ whole genome shotgun (WGS) entry which is preliminary data.</text>
</comment>
<protein>
    <recommendedName>
        <fullName evidence="1">RNase H type-1 domain-containing protein</fullName>
    </recommendedName>
</protein>
<accession>A0A7J9KP61</accession>
<dbReference type="Pfam" id="PF13456">
    <property type="entry name" value="RVT_3"/>
    <property type="match status" value="1"/>
</dbReference>
<dbReference type="Proteomes" id="UP000593576">
    <property type="component" value="Unassembled WGS sequence"/>
</dbReference>
<name>A0A7J9KP61_GOSSC</name>
<evidence type="ECO:0000313" key="3">
    <source>
        <dbReference type="Proteomes" id="UP000593576"/>
    </source>
</evidence>
<feature type="domain" description="RNase H type-1" evidence="1">
    <location>
        <begin position="12"/>
        <end position="54"/>
    </location>
</feature>
<gene>
    <name evidence="2" type="ORF">Goshw_029369</name>
</gene>
<evidence type="ECO:0000313" key="2">
    <source>
        <dbReference type="EMBL" id="MBA0848181.1"/>
    </source>
</evidence>
<keyword evidence="3" id="KW-1185">Reference proteome</keyword>
<sequence length="65" mass="7173">RKLDSGIHLILSVCSPLEAEVWGILDGILILLNKGYRRIIIMTDNLEVAQNLADLDLEDSGITVL</sequence>
<dbReference type="GO" id="GO:0003676">
    <property type="term" value="F:nucleic acid binding"/>
    <property type="evidence" value="ECO:0007669"/>
    <property type="project" value="InterPro"/>
</dbReference>
<proteinExistence type="predicted"/>
<feature type="non-terminal residue" evidence="2">
    <location>
        <position position="1"/>
    </location>
</feature>
<organism evidence="2 3">
    <name type="scientific">Gossypium schwendimanii</name>
    <name type="common">Cotton</name>
    <dbReference type="NCBI Taxonomy" id="34291"/>
    <lineage>
        <taxon>Eukaryota</taxon>
        <taxon>Viridiplantae</taxon>
        <taxon>Streptophyta</taxon>
        <taxon>Embryophyta</taxon>
        <taxon>Tracheophyta</taxon>
        <taxon>Spermatophyta</taxon>
        <taxon>Magnoliopsida</taxon>
        <taxon>eudicotyledons</taxon>
        <taxon>Gunneridae</taxon>
        <taxon>Pentapetalae</taxon>
        <taxon>rosids</taxon>
        <taxon>malvids</taxon>
        <taxon>Malvales</taxon>
        <taxon>Malvaceae</taxon>
        <taxon>Malvoideae</taxon>
        <taxon>Gossypium</taxon>
    </lineage>
</organism>